<evidence type="ECO:0008006" key="3">
    <source>
        <dbReference type="Google" id="ProtNLM"/>
    </source>
</evidence>
<proteinExistence type="predicted"/>
<name>A0A6J8DBU6_MYTCO</name>
<reference evidence="1 2" key="1">
    <citation type="submission" date="2020-06" db="EMBL/GenBank/DDBJ databases">
        <authorList>
            <person name="Li R."/>
            <person name="Bekaert M."/>
        </authorList>
    </citation>
    <scope>NUCLEOTIDE SEQUENCE [LARGE SCALE GENOMIC DNA]</scope>
    <source>
        <strain evidence="2">wild</strain>
    </source>
</reference>
<dbReference type="EMBL" id="CACVKT020007176">
    <property type="protein sequence ID" value="CAC5406143.1"/>
    <property type="molecule type" value="Genomic_DNA"/>
</dbReference>
<sequence>MMTPASGSVSGGVKNKLQHLSLVIRITSTNELFWPGRGGCSVDFYYCRELDICYQFGPTIQATEIRNASVCPGNDLLRIDSKEKKYYIKLVTADIGLVYHAGICIQGKNTGAGWMYNDGSSMEYFDWMRSEPSGLSNVIMVHRYANYQWAVPSHDSPSMIKMYLPFCILYIQTAFIPAIGESMIRLISADYMPEHDNNFEEMNSVGIYNESSFFECTIKCSLDERCLSFFHNNLTGLCVLHQDPFTYTVMSLRANGWKFYLTRERCGRCLVDFVYYRELDLCYQFGPLVQPDAAMCLTSNLIRIDSRERHQYIRLVTAHIGLVYDAGICIQGKNTGAGWMYNDGSRIKFNRWIQDEPNGLSNVIIMYRFAHNGWTVPKNDNVCSYICEY</sequence>
<dbReference type="OrthoDB" id="10400313at2759"/>
<organism evidence="1 2">
    <name type="scientific">Mytilus coruscus</name>
    <name type="common">Sea mussel</name>
    <dbReference type="NCBI Taxonomy" id="42192"/>
    <lineage>
        <taxon>Eukaryota</taxon>
        <taxon>Metazoa</taxon>
        <taxon>Spiralia</taxon>
        <taxon>Lophotrochozoa</taxon>
        <taxon>Mollusca</taxon>
        <taxon>Bivalvia</taxon>
        <taxon>Autobranchia</taxon>
        <taxon>Pteriomorphia</taxon>
        <taxon>Mytilida</taxon>
        <taxon>Mytiloidea</taxon>
        <taxon>Mytilidae</taxon>
        <taxon>Mytilinae</taxon>
        <taxon>Mytilus</taxon>
    </lineage>
</organism>
<dbReference type="InterPro" id="IPR016187">
    <property type="entry name" value="CTDL_fold"/>
</dbReference>
<evidence type="ECO:0000313" key="2">
    <source>
        <dbReference type="Proteomes" id="UP000507470"/>
    </source>
</evidence>
<dbReference type="CDD" id="cd00037">
    <property type="entry name" value="CLECT"/>
    <property type="match status" value="1"/>
</dbReference>
<dbReference type="Proteomes" id="UP000507470">
    <property type="component" value="Unassembled WGS sequence"/>
</dbReference>
<evidence type="ECO:0000313" key="1">
    <source>
        <dbReference type="EMBL" id="CAC5406143.1"/>
    </source>
</evidence>
<dbReference type="Gene3D" id="3.10.100.10">
    <property type="entry name" value="Mannose-Binding Protein A, subunit A"/>
    <property type="match status" value="1"/>
</dbReference>
<keyword evidence="2" id="KW-1185">Reference proteome</keyword>
<dbReference type="AlphaFoldDB" id="A0A6J8DBU6"/>
<dbReference type="SUPFAM" id="SSF56436">
    <property type="entry name" value="C-type lectin-like"/>
    <property type="match status" value="2"/>
</dbReference>
<protein>
    <recommendedName>
        <fullName evidence="3">C-type lectin domain-containing protein</fullName>
    </recommendedName>
</protein>
<gene>
    <name evidence="1" type="ORF">MCOR_39752</name>
</gene>
<accession>A0A6J8DBU6</accession>
<dbReference type="InterPro" id="IPR016186">
    <property type="entry name" value="C-type_lectin-like/link_sf"/>
</dbReference>